<name>A0A101QFY0_STRCK</name>
<dbReference type="RefSeq" id="WP_059263053.1">
    <property type="nucleotide sequence ID" value="NZ_KQ948354.1"/>
</dbReference>
<dbReference type="EMBL" id="LMWP01000013">
    <property type="protein sequence ID" value="KUN29170.1"/>
    <property type="molecule type" value="Genomic_DNA"/>
</dbReference>
<dbReference type="InterPro" id="IPR000873">
    <property type="entry name" value="AMP-dep_synth/lig_dom"/>
</dbReference>
<keyword evidence="2 7" id="KW-0436">Ligase</keyword>
<dbReference type="Pfam" id="PF23562">
    <property type="entry name" value="AMP-binding_C_3"/>
    <property type="match status" value="1"/>
</dbReference>
<dbReference type="GO" id="GO:0016020">
    <property type="term" value="C:membrane"/>
    <property type="evidence" value="ECO:0007669"/>
    <property type="project" value="TreeGrafter"/>
</dbReference>
<dbReference type="Proteomes" id="UP000053398">
    <property type="component" value="Unassembled WGS sequence"/>
</dbReference>
<evidence type="ECO:0000313" key="7">
    <source>
        <dbReference type="EMBL" id="KUN29170.1"/>
    </source>
</evidence>
<protein>
    <recommendedName>
        <fullName evidence="5">Acyl-CoA synthetase</fullName>
    </recommendedName>
</protein>
<dbReference type="PROSITE" id="PS00455">
    <property type="entry name" value="AMP_BINDING"/>
    <property type="match status" value="1"/>
</dbReference>
<dbReference type="InterPro" id="IPR020845">
    <property type="entry name" value="AMP-binding_CS"/>
</dbReference>
<dbReference type="InterPro" id="IPR042099">
    <property type="entry name" value="ANL_N_sf"/>
</dbReference>
<evidence type="ECO:0000256" key="2">
    <source>
        <dbReference type="ARBA" id="ARBA00022598"/>
    </source>
</evidence>
<organism evidence="7 8">
    <name type="scientific">Streptomyces corchorusii</name>
    <name type="common">Streptomyces chibaensis</name>
    <dbReference type="NCBI Taxonomy" id="1903"/>
    <lineage>
        <taxon>Bacteria</taxon>
        <taxon>Bacillati</taxon>
        <taxon>Actinomycetota</taxon>
        <taxon>Actinomycetes</taxon>
        <taxon>Kitasatosporales</taxon>
        <taxon>Streptomycetaceae</taxon>
        <taxon>Streptomyces</taxon>
    </lineage>
</organism>
<keyword evidence="4" id="KW-0443">Lipid metabolism</keyword>
<evidence type="ECO:0000256" key="3">
    <source>
        <dbReference type="ARBA" id="ARBA00022832"/>
    </source>
</evidence>
<evidence type="ECO:0000256" key="1">
    <source>
        <dbReference type="ARBA" id="ARBA00006432"/>
    </source>
</evidence>
<sequence>MSTSYPTPSVSSGTPVSAIDYDGRPVLVEPEIRRLDGAVREVAVPPFVPPVTHGSLADIPYENAETAPDQVVLSRKRSDGGWTDVTAARFAAEVQAVAKGLIAEGLMPGDRIAVMSRTTYEWTLLDFAAWAAGLVTVPIYPTSSTFQARWILHDSGAVALVTETAAQAAAIGPELAHLPDLRHVWVMEKDHVDRLADAGAPVPDGETGVRRGMLGPDTLATLIYTSGTTGRPKGCALSHGNFFAEVDNAIELLHPVFKAKGEDPSVLLFLPMSHVFGRMVAIACVRARVRLGHAPSLAPRDLLPDLDTFKPTCLLTIPYMLEKVYNTARAKAEAGGRASVFDRAAAVAQRYGEALEARQTGTGNGPGRALKTQRAFYDPLVYRRIRAAMGGRVRYVICGGSPLGRRLAAFYAGAGIEIFEGYGLTETTAASTVTPPLKPRLGTVGWPLPGTRVRIAADGEILIGGDHVLRGYWDPQAGGVVPATRDGWLPTGDLGELDDEGYLTITGRKKELLITAGGKSVAPAPLENWLRQHPLISQVMLVGDGRPYVAALITLDRDGITHWRQMIGKHPVPPELLVDDEELHAVLQRALDEANRMVSRPESIRRFAVLPVDFTEAAGHLTPSMKLRRDQILRDFAAEVEGLYER</sequence>
<keyword evidence="3" id="KW-0276">Fatty acid metabolism</keyword>
<gene>
    <name evidence="7" type="ORF">AQJ11_12750</name>
</gene>
<comment type="similarity">
    <text evidence="1">Belongs to the ATP-dependent AMP-binding enzyme family.</text>
</comment>
<comment type="caution">
    <text evidence="7">The sequence shown here is derived from an EMBL/GenBank/DDBJ whole genome shotgun (WGS) entry which is preliminary data.</text>
</comment>
<dbReference type="CDD" id="cd05907">
    <property type="entry name" value="VL_LC_FACS_like"/>
    <property type="match status" value="1"/>
</dbReference>
<dbReference type="SUPFAM" id="SSF56801">
    <property type="entry name" value="Acetyl-CoA synthetase-like"/>
    <property type="match status" value="1"/>
</dbReference>
<proteinExistence type="inferred from homology"/>
<keyword evidence="8" id="KW-1185">Reference proteome</keyword>
<evidence type="ECO:0000256" key="4">
    <source>
        <dbReference type="ARBA" id="ARBA00023098"/>
    </source>
</evidence>
<dbReference type="Pfam" id="PF00501">
    <property type="entry name" value="AMP-binding"/>
    <property type="match status" value="1"/>
</dbReference>
<dbReference type="PANTHER" id="PTHR43272">
    <property type="entry name" value="LONG-CHAIN-FATTY-ACID--COA LIGASE"/>
    <property type="match status" value="1"/>
</dbReference>
<evidence type="ECO:0000256" key="5">
    <source>
        <dbReference type="ARBA" id="ARBA00032875"/>
    </source>
</evidence>
<reference evidence="7 8" key="1">
    <citation type="submission" date="2015-10" db="EMBL/GenBank/DDBJ databases">
        <title>Draft genome sequence of Streptomyces corchorusii DSM 40340, type strain for the species Streptomyces corchorusii.</title>
        <authorList>
            <person name="Ruckert C."/>
            <person name="Winkler A."/>
            <person name="Kalinowski J."/>
            <person name="Kampfer P."/>
            <person name="Glaeser S."/>
        </authorList>
    </citation>
    <scope>NUCLEOTIDE SEQUENCE [LARGE SCALE GENOMIC DNA]</scope>
    <source>
        <strain evidence="7 8">DSM 40340</strain>
    </source>
</reference>
<dbReference type="Gene3D" id="3.40.50.12780">
    <property type="entry name" value="N-terminal domain of ligase-like"/>
    <property type="match status" value="1"/>
</dbReference>
<dbReference type="GO" id="GO:0004467">
    <property type="term" value="F:long-chain fatty acid-CoA ligase activity"/>
    <property type="evidence" value="ECO:0007669"/>
    <property type="project" value="TreeGrafter"/>
</dbReference>
<evidence type="ECO:0000259" key="6">
    <source>
        <dbReference type="Pfam" id="PF00501"/>
    </source>
</evidence>
<feature type="domain" description="AMP-dependent synthetase/ligase" evidence="6">
    <location>
        <begin position="62"/>
        <end position="473"/>
    </location>
</feature>
<accession>A0A101QFY0</accession>
<dbReference type="PANTHER" id="PTHR43272:SF32">
    <property type="entry name" value="AMP-DEPENDENT SYNTHETASE_LIGASE DOMAIN-CONTAINING PROTEIN"/>
    <property type="match status" value="1"/>
</dbReference>
<dbReference type="AlphaFoldDB" id="A0A101QFY0"/>
<evidence type="ECO:0000313" key="8">
    <source>
        <dbReference type="Proteomes" id="UP000053398"/>
    </source>
</evidence>